<protein>
    <submittedName>
        <fullName evidence="6">Trypsin-7</fullName>
    </submittedName>
</protein>
<dbReference type="Pfam" id="PF00089">
    <property type="entry name" value="Trypsin"/>
    <property type="match status" value="1"/>
</dbReference>
<accession>A0A4C1SW92</accession>
<keyword evidence="2" id="KW-0378">Hydrolase</keyword>
<keyword evidence="4" id="KW-1015">Disulfide bond</keyword>
<keyword evidence="7" id="KW-1185">Reference proteome</keyword>
<evidence type="ECO:0000313" key="6">
    <source>
        <dbReference type="EMBL" id="GBP06452.1"/>
    </source>
</evidence>
<dbReference type="InterPro" id="IPR001254">
    <property type="entry name" value="Trypsin_dom"/>
</dbReference>
<name>A0A4C1SW92_EUMVA</name>
<dbReference type="GO" id="GO:0006508">
    <property type="term" value="P:proteolysis"/>
    <property type="evidence" value="ECO:0007669"/>
    <property type="project" value="UniProtKB-KW"/>
</dbReference>
<comment type="caution">
    <text evidence="6">The sequence shown here is derived from an EMBL/GenBank/DDBJ whole genome shotgun (WGS) entry which is preliminary data.</text>
</comment>
<dbReference type="SUPFAM" id="SSF50494">
    <property type="entry name" value="Trypsin-like serine proteases"/>
    <property type="match status" value="1"/>
</dbReference>
<feature type="domain" description="Peptidase S1" evidence="5">
    <location>
        <begin position="1"/>
        <end position="193"/>
    </location>
</feature>
<dbReference type="InterPro" id="IPR009003">
    <property type="entry name" value="Peptidase_S1_PA"/>
</dbReference>
<dbReference type="GO" id="GO:0004252">
    <property type="term" value="F:serine-type endopeptidase activity"/>
    <property type="evidence" value="ECO:0007669"/>
    <property type="project" value="InterPro"/>
</dbReference>
<evidence type="ECO:0000313" key="7">
    <source>
        <dbReference type="Proteomes" id="UP000299102"/>
    </source>
</evidence>
<sequence length="199" mass="22843">MYHPDVTALAGTQDLDRGGATYRVARGIRHHRYNFLDMDYDIGLFKLRTPVTYSHVLEVAPLAYRGPLFRKGMKFKISGWGWPSFATQTISRYLLQSEVLWMDQDTCREKRQNFSAPQSYRQFCSTIDNGPCMHMIKIDCCVGFMFQFDFGGPVIYNGTVIGIISGASWPCGTYPPIYTKVSAYDEWIVENMEELDRTV</sequence>
<evidence type="ECO:0000256" key="1">
    <source>
        <dbReference type="ARBA" id="ARBA00022670"/>
    </source>
</evidence>
<dbReference type="PANTHER" id="PTHR24276">
    <property type="entry name" value="POLYSERASE-RELATED"/>
    <property type="match status" value="1"/>
</dbReference>
<evidence type="ECO:0000256" key="2">
    <source>
        <dbReference type="ARBA" id="ARBA00022801"/>
    </source>
</evidence>
<organism evidence="6 7">
    <name type="scientific">Eumeta variegata</name>
    <name type="common">Bagworm moth</name>
    <name type="synonym">Eumeta japonica</name>
    <dbReference type="NCBI Taxonomy" id="151549"/>
    <lineage>
        <taxon>Eukaryota</taxon>
        <taxon>Metazoa</taxon>
        <taxon>Ecdysozoa</taxon>
        <taxon>Arthropoda</taxon>
        <taxon>Hexapoda</taxon>
        <taxon>Insecta</taxon>
        <taxon>Pterygota</taxon>
        <taxon>Neoptera</taxon>
        <taxon>Endopterygota</taxon>
        <taxon>Lepidoptera</taxon>
        <taxon>Glossata</taxon>
        <taxon>Ditrysia</taxon>
        <taxon>Tineoidea</taxon>
        <taxon>Psychidae</taxon>
        <taxon>Oiketicinae</taxon>
        <taxon>Eumeta</taxon>
    </lineage>
</organism>
<dbReference type="Proteomes" id="UP000299102">
    <property type="component" value="Unassembled WGS sequence"/>
</dbReference>
<dbReference type="EMBL" id="BGZK01000022">
    <property type="protein sequence ID" value="GBP06452.1"/>
    <property type="molecule type" value="Genomic_DNA"/>
</dbReference>
<proteinExistence type="predicted"/>
<gene>
    <name evidence="6" type="primary">TRYP7</name>
    <name evidence="6" type="ORF">EVAR_4588_1</name>
</gene>
<evidence type="ECO:0000259" key="5">
    <source>
        <dbReference type="PROSITE" id="PS50240"/>
    </source>
</evidence>
<evidence type="ECO:0000256" key="4">
    <source>
        <dbReference type="ARBA" id="ARBA00023157"/>
    </source>
</evidence>
<dbReference type="AlphaFoldDB" id="A0A4C1SW92"/>
<dbReference type="OrthoDB" id="8440449at2759"/>
<evidence type="ECO:0000256" key="3">
    <source>
        <dbReference type="ARBA" id="ARBA00022825"/>
    </source>
</evidence>
<keyword evidence="3" id="KW-0720">Serine protease</keyword>
<dbReference type="InterPro" id="IPR043504">
    <property type="entry name" value="Peptidase_S1_PA_chymotrypsin"/>
</dbReference>
<dbReference type="InterPro" id="IPR050430">
    <property type="entry name" value="Peptidase_S1"/>
</dbReference>
<dbReference type="Gene3D" id="2.40.10.10">
    <property type="entry name" value="Trypsin-like serine proteases"/>
    <property type="match status" value="1"/>
</dbReference>
<dbReference type="SMART" id="SM00020">
    <property type="entry name" value="Tryp_SPc"/>
    <property type="match status" value="1"/>
</dbReference>
<keyword evidence="1" id="KW-0645">Protease</keyword>
<reference evidence="6 7" key="1">
    <citation type="journal article" date="2019" name="Commun. Biol.">
        <title>The bagworm genome reveals a unique fibroin gene that provides high tensile strength.</title>
        <authorList>
            <person name="Kono N."/>
            <person name="Nakamura H."/>
            <person name="Ohtoshi R."/>
            <person name="Tomita M."/>
            <person name="Numata K."/>
            <person name="Arakawa K."/>
        </authorList>
    </citation>
    <scope>NUCLEOTIDE SEQUENCE [LARGE SCALE GENOMIC DNA]</scope>
</reference>
<dbReference type="PANTHER" id="PTHR24276:SF91">
    <property type="entry name" value="AT26814P-RELATED"/>
    <property type="match status" value="1"/>
</dbReference>
<dbReference type="PROSITE" id="PS50240">
    <property type="entry name" value="TRYPSIN_DOM"/>
    <property type="match status" value="1"/>
</dbReference>
<dbReference type="STRING" id="151549.A0A4C1SW92"/>